<dbReference type="EMBL" id="WNYA01000001">
    <property type="protein sequence ID" value="KAG8595266.1"/>
    <property type="molecule type" value="Genomic_DNA"/>
</dbReference>
<evidence type="ECO:0000256" key="1">
    <source>
        <dbReference type="SAM" id="SignalP"/>
    </source>
</evidence>
<protein>
    <recommendedName>
        <fullName evidence="4">Secreted protein</fullName>
    </recommendedName>
</protein>
<proteinExistence type="predicted"/>
<evidence type="ECO:0008006" key="4">
    <source>
        <dbReference type="Google" id="ProtNLM"/>
    </source>
</evidence>
<evidence type="ECO:0000313" key="3">
    <source>
        <dbReference type="Proteomes" id="UP000824782"/>
    </source>
</evidence>
<name>A0AAV7DET0_ENGPU</name>
<dbReference type="Proteomes" id="UP000824782">
    <property type="component" value="Unassembled WGS sequence"/>
</dbReference>
<keyword evidence="3" id="KW-1185">Reference proteome</keyword>
<keyword evidence="1" id="KW-0732">Signal</keyword>
<organism evidence="2 3">
    <name type="scientific">Engystomops pustulosus</name>
    <name type="common">Tungara frog</name>
    <name type="synonym">Physalaemus pustulosus</name>
    <dbReference type="NCBI Taxonomy" id="76066"/>
    <lineage>
        <taxon>Eukaryota</taxon>
        <taxon>Metazoa</taxon>
        <taxon>Chordata</taxon>
        <taxon>Craniata</taxon>
        <taxon>Vertebrata</taxon>
        <taxon>Euteleostomi</taxon>
        <taxon>Amphibia</taxon>
        <taxon>Batrachia</taxon>
        <taxon>Anura</taxon>
        <taxon>Neobatrachia</taxon>
        <taxon>Hyloidea</taxon>
        <taxon>Leptodactylidae</taxon>
        <taxon>Leiuperinae</taxon>
        <taxon>Engystomops</taxon>
    </lineage>
</organism>
<sequence>MRIIFIFRFVICLTAAEKLVANNNGSIHGPSRHTLCLIVKLTFWDHVANPNNNYFTLSIARKYKNRLLINKSKTDLPLWHCFLLRCHLLKANFVNV</sequence>
<accession>A0AAV7DET0</accession>
<reference evidence="2" key="1">
    <citation type="thesis" date="2020" institute="ProQuest LLC" country="789 East Eisenhower Parkway, Ann Arbor, MI, USA">
        <title>Comparative Genomics and Chromosome Evolution.</title>
        <authorList>
            <person name="Mudd A.B."/>
        </authorList>
    </citation>
    <scope>NUCLEOTIDE SEQUENCE</scope>
    <source>
        <strain evidence="2">237g6f4</strain>
        <tissue evidence="2">Blood</tissue>
    </source>
</reference>
<feature type="signal peptide" evidence="1">
    <location>
        <begin position="1"/>
        <end position="16"/>
    </location>
</feature>
<dbReference type="AlphaFoldDB" id="A0AAV7DET0"/>
<feature type="chain" id="PRO_5044023495" description="Secreted protein" evidence="1">
    <location>
        <begin position="17"/>
        <end position="96"/>
    </location>
</feature>
<comment type="caution">
    <text evidence="2">The sequence shown here is derived from an EMBL/GenBank/DDBJ whole genome shotgun (WGS) entry which is preliminary data.</text>
</comment>
<gene>
    <name evidence="2" type="ORF">GDO81_001472</name>
</gene>
<evidence type="ECO:0000313" key="2">
    <source>
        <dbReference type="EMBL" id="KAG8595266.1"/>
    </source>
</evidence>